<proteinExistence type="predicted"/>
<feature type="compositionally biased region" description="Low complexity" evidence="1">
    <location>
        <begin position="33"/>
        <end position="51"/>
    </location>
</feature>
<evidence type="ECO:0000256" key="1">
    <source>
        <dbReference type="SAM" id="MobiDB-lite"/>
    </source>
</evidence>
<protein>
    <submittedName>
        <fullName evidence="2">Uncharacterized protein</fullName>
    </submittedName>
</protein>
<accession>A0A521CGD0</accession>
<evidence type="ECO:0000313" key="3">
    <source>
        <dbReference type="Proteomes" id="UP000317593"/>
    </source>
</evidence>
<evidence type="ECO:0000313" key="2">
    <source>
        <dbReference type="EMBL" id="SMO58462.1"/>
    </source>
</evidence>
<sequence length="71" mass="7909">MTNQLKCFFYWNDIREDLNNFGIPPRLASLKSFNSSRWSSDSPDSSGSPLSLAPAKRAPHLSLGRRGVVTL</sequence>
<dbReference type="EMBL" id="FXTH01000006">
    <property type="protein sequence ID" value="SMO58462.1"/>
    <property type="molecule type" value="Genomic_DNA"/>
</dbReference>
<feature type="region of interest" description="Disordered" evidence="1">
    <location>
        <begin position="33"/>
        <end position="58"/>
    </location>
</feature>
<organism evidence="2 3">
    <name type="scientific">Fodinibius sediminis</name>
    <dbReference type="NCBI Taxonomy" id="1214077"/>
    <lineage>
        <taxon>Bacteria</taxon>
        <taxon>Pseudomonadati</taxon>
        <taxon>Balneolota</taxon>
        <taxon>Balneolia</taxon>
        <taxon>Balneolales</taxon>
        <taxon>Balneolaceae</taxon>
        <taxon>Fodinibius</taxon>
    </lineage>
</organism>
<dbReference type="AlphaFoldDB" id="A0A521CGD0"/>
<name>A0A521CGD0_9BACT</name>
<reference evidence="2 3" key="1">
    <citation type="submission" date="2017-05" db="EMBL/GenBank/DDBJ databases">
        <authorList>
            <person name="Varghese N."/>
            <person name="Submissions S."/>
        </authorList>
    </citation>
    <scope>NUCLEOTIDE SEQUENCE [LARGE SCALE GENOMIC DNA]</scope>
    <source>
        <strain evidence="2 3">DSM 21194</strain>
    </source>
</reference>
<dbReference type="Proteomes" id="UP000317593">
    <property type="component" value="Unassembled WGS sequence"/>
</dbReference>
<gene>
    <name evidence="2" type="ORF">SAMN06265218_10645</name>
</gene>
<keyword evidence="3" id="KW-1185">Reference proteome</keyword>